<dbReference type="Proteomes" id="UP001627154">
    <property type="component" value="Unassembled WGS sequence"/>
</dbReference>
<proteinExistence type="predicted"/>
<feature type="region of interest" description="Disordered" evidence="1">
    <location>
        <begin position="507"/>
        <end position="540"/>
    </location>
</feature>
<dbReference type="Gene3D" id="3.40.720.10">
    <property type="entry name" value="Alkaline Phosphatase, subunit A"/>
    <property type="match status" value="1"/>
</dbReference>
<feature type="compositionally biased region" description="Low complexity" evidence="1">
    <location>
        <begin position="512"/>
        <end position="534"/>
    </location>
</feature>
<evidence type="ECO:0000256" key="1">
    <source>
        <dbReference type="SAM" id="MobiDB-lite"/>
    </source>
</evidence>
<dbReference type="EMBL" id="JBJJXI010000092">
    <property type="protein sequence ID" value="KAL3394098.1"/>
    <property type="molecule type" value="Genomic_DNA"/>
</dbReference>
<evidence type="ECO:0000313" key="3">
    <source>
        <dbReference type="EMBL" id="KAL3394098.1"/>
    </source>
</evidence>
<gene>
    <name evidence="3" type="ORF">TKK_011153</name>
</gene>
<dbReference type="SUPFAM" id="SSF53649">
    <property type="entry name" value="Alkaline phosphatase-like"/>
    <property type="match status" value="1"/>
</dbReference>
<feature type="transmembrane region" description="Helical" evidence="2">
    <location>
        <begin position="26"/>
        <end position="46"/>
    </location>
</feature>
<reference evidence="3 4" key="1">
    <citation type="journal article" date="2024" name="bioRxiv">
        <title>A reference genome for Trichogramma kaykai: A tiny desert-dwelling parasitoid wasp with competing sex-ratio distorters.</title>
        <authorList>
            <person name="Culotta J."/>
            <person name="Lindsey A.R."/>
        </authorList>
    </citation>
    <scope>NUCLEOTIDE SEQUENCE [LARGE SCALE GENOMIC DNA]</scope>
    <source>
        <strain evidence="3 4">KSX58</strain>
    </source>
</reference>
<feature type="region of interest" description="Disordered" evidence="1">
    <location>
        <begin position="613"/>
        <end position="637"/>
    </location>
</feature>
<evidence type="ECO:0008006" key="5">
    <source>
        <dbReference type="Google" id="ProtNLM"/>
    </source>
</evidence>
<keyword evidence="2" id="KW-0472">Membrane</keyword>
<comment type="caution">
    <text evidence="3">The sequence shown here is derived from an EMBL/GenBank/DDBJ whole genome shotgun (WGS) entry which is preliminary data.</text>
</comment>
<dbReference type="PANTHER" id="PTHR10974">
    <property type="entry name" value="FI08016P-RELATED"/>
    <property type="match status" value="1"/>
</dbReference>
<dbReference type="InterPro" id="IPR017850">
    <property type="entry name" value="Alkaline_phosphatase_core_sf"/>
</dbReference>
<dbReference type="PANTHER" id="PTHR10974:SF1">
    <property type="entry name" value="FI08016P-RELATED"/>
    <property type="match status" value="1"/>
</dbReference>
<evidence type="ECO:0000256" key="2">
    <source>
        <dbReference type="SAM" id="Phobius"/>
    </source>
</evidence>
<sequence length="702" mass="80653">MAKSSFETSVGSPNYKVIGGVRLKRWIIGLLLFLLASLLAINSFTISQFHLMPLGTSPIAGNYILELKSQTTPRAAAAVRDGYVVYTQGCRIPDLSPYEASNARYFDQPQPIVCEHGSQPPLVESNNSAVYVNLEAKQFYYNDTESPECCWRRFWRKDNKDDEVSISDDCYYFQDSSFVDAEFVRVECQRRNATIYRDYFAFVPRKLHVEERCRKRLRDSVRAGSPRKLSVLVVGIDSVSRLNFHRAMPRTAEKLRELGALEMLGYHKVADNTYPNLVPVLSGLEQREFERLCWKNHKRPFDRCPLIWKNFQAAGYRTFFAEDACYMTTFNYLKPGFRIQPTDYYLRPFCVAAEAEIGNTRKLNANLCLGTRMNYDYLLHYTRKVAEEFASDPFFGLFWESSLTHDFIDFPRLGDDSYRDFFAYLKDNDLLRDTAVVFMSDHGMRWGYFRQTYQGRLEDSLPFVFFLMPEWWKEEYPEAWQELNRNARSLTTPFDLHETIRDMMELSRLKSKQQQQQSSNEVNIPSSPSPSKSSKVPRGISMFGHIPSTRSCESAGIPEHWCMCRIRNSVDTNDTRVVATADFLVRELNRMLEPHSPKCAKLQLANVIDAKAVSEQQPTSSSSSESSSTTTTTTPAPVSAPWTDYSVTFETSPGGAVFEASVRYHIETGDVDLVDTISRLNAYGNQSSCIDDFHMRLYCYCT</sequence>
<evidence type="ECO:0000313" key="4">
    <source>
        <dbReference type="Proteomes" id="UP001627154"/>
    </source>
</evidence>
<keyword evidence="2" id="KW-0812">Transmembrane</keyword>
<organism evidence="3 4">
    <name type="scientific">Trichogramma kaykai</name>
    <dbReference type="NCBI Taxonomy" id="54128"/>
    <lineage>
        <taxon>Eukaryota</taxon>
        <taxon>Metazoa</taxon>
        <taxon>Ecdysozoa</taxon>
        <taxon>Arthropoda</taxon>
        <taxon>Hexapoda</taxon>
        <taxon>Insecta</taxon>
        <taxon>Pterygota</taxon>
        <taxon>Neoptera</taxon>
        <taxon>Endopterygota</taxon>
        <taxon>Hymenoptera</taxon>
        <taxon>Apocrita</taxon>
        <taxon>Proctotrupomorpha</taxon>
        <taxon>Chalcidoidea</taxon>
        <taxon>Trichogrammatidae</taxon>
        <taxon>Trichogramma</taxon>
    </lineage>
</organism>
<protein>
    <recommendedName>
        <fullName evidence="5">DUF229 domain containing protein</fullName>
    </recommendedName>
</protein>
<accession>A0ABD2WMT4</accession>
<dbReference type="Pfam" id="PF02995">
    <property type="entry name" value="DUF229"/>
    <property type="match status" value="1"/>
</dbReference>
<keyword evidence="4" id="KW-1185">Reference proteome</keyword>
<dbReference type="AlphaFoldDB" id="A0ABD2WMT4"/>
<name>A0ABD2WMT4_9HYME</name>
<dbReference type="CDD" id="cd16021">
    <property type="entry name" value="ALP_like"/>
    <property type="match status" value="1"/>
</dbReference>
<dbReference type="InterPro" id="IPR004245">
    <property type="entry name" value="DUF229"/>
</dbReference>
<keyword evidence="2" id="KW-1133">Transmembrane helix</keyword>
<dbReference type="FunFam" id="3.40.720.10:FF:000017">
    <property type="entry name" value="Predicted protein"/>
    <property type="match status" value="1"/>
</dbReference>